<reference evidence="1" key="1">
    <citation type="submission" date="2014-05" db="EMBL/GenBank/DDBJ databases">
        <title>The transcriptome of the halophilic microalga Tetraselmis sp. GSL018 isolated from the Great Salt Lake, Utah.</title>
        <authorList>
            <person name="Jinkerson R.E."/>
            <person name="D'Adamo S."/>
            <person name="Posewitz M.C."/>
        </authorList>
    </citation>
    <scope>NUCLEOTIDE SEQUENCE</scope>
    <source>
        <strain evidence="1">GSL018</strain>
    </source>
</reference>
<sequence length="49" mass="5651">SKQCALKCQSNFAKTHLQTPLLAIKFTHAHKHIHAHIRLNKKEMSCTQK</sequence>
<name>A0A061RR54_9CHLO</name>
<dbReference type="AlphaFoldDB" id="A0A061RR54"/>
<accession>A0A061RR54</accession>
<evidence type="ECO:0000313" key="1">
    <source>
        <dbReference type="EMBL" id="JAC73264.1"/>
    </source>
</evidence>
<organism evidence="1">
    <name type="scientific">Tetraselmis sp. GSL018</name>
    <dbReference type="NCBI Taxonomy" id="582737"/>
    <lineage>
        <taxon>Eukaryota</taxon>
        <taxon>Viridiplantae</taxon>
        <taxon>Chlorophyta</taxon>
        <taxon>core chlorophytes</taxon>
        <taxon>Chlorodendrophyceae</taxon>
        <taxon>Chlorodendrales</taxon>
        <taxon>Chlorodendraceae</taxon>
        <taxon>Tetraselmis</taxon>
    </lineage>
</organism>
<dbReference type="EMBL" id="GBEZ01012642">
    <property type="protein sequence ID" value="JAC73264.1"/>
    <property type="molecule type" value="Transcribed_RNA"/>
</dbReference>
<gene>
    <name evidence="1" type="ORF">TSPGSL018_29308</name>
</gene>
<protein>
    <submittedName>
        <fullName evidence="1">Uncharacterized protein</fullName>
    </submittedName>
</protein>
<feature type="non-terminal residue" evidence="1">
    <location>
        <position position="1"/>
    </location>
</feature>
<proteinExistence type="predicted"/>